<evidence type="ECO:0000313" key="2">
    <source>
        <dbReference type="Proteomes" id="UP000283523"/>
    </source>
</evidence>
<dbReference type="AlphaFoldDB" id="A0A418M451"/>
<accession>A0A418M451</accession>
<organism evidence="1 2">
    <name type="scientific">Fibrisoma montanum</name>
    <dbReference type="NCBI Taxonomy" id="2305895"/>
    <lineage>
        <taxon>Bacteria</taxon>
        <taxon>Pseudomonadati</taxon>
        <taxon>Bacteroidota</taxon>
        <taxon>Cytophagia</taxon>
        <taxon>Cytophagales</taxon>
        <taxon>Spirosomataceae</taxon>
        <taxon>Fibrisoma</taxon>
    </lineage>
</organism>
<dbReference type="OrthoDB" id="934761at2"/>
<proteinExistence type="predicted"/>
<evidence type="ECO:0000313" key="1">
    <source>
        <dbReference type="EMBL" id="RIV20521.1"/>
    </source>
</evidence>
<dbReference type="EMBL" id="QXED01000006">
    <property type="protein sequence ID" value="RIV20521.1"/>
    <property type="molecule type" value="Genomic_DNA"/>
</dbReference>
<sequence>MPVTVVSTPDRYALTKGGRMSFTFSGSGRLITTGSSAISLLELSGPLAEGTVINLRWNGRTEKLVVRDNPVQPNEIPSGDGSADYAISLEPFFKEYFSFREDFTCHAAIMGAVRTIVFTALRPGKAFSISGTTTSSNCKITQSNEGSDPQYRTQYSIYTEIWVQKAGTDGTQDAHFERLGNGYPIETDEDGLARIDVGSILHSQLQPDWPTWGFLNPSGSFNSQRKYFVAYGEAWGQPLQIGRMQKSEIRTAYLGGADYVHKADAGFDLQLFVQRDSPADDKALRFGSKTRYVRPDEPQFLTFLNTRATVEGLQLDVFRKFDDGSTDTISPYADQTWPLGAKITFAVGPGHLDVFDNIPGGKRLVEYYVKIKTSDADYSEPYRFIIWYRHEPYRRYFVYQNSLGVVETLVTWGKGSSELQRFYEQAERYLPVGYQVQDGQFVDYDITLQQQVEVTSGFRRLDELKLFNDFYRSPWRLLLRNGRQLPISIVSKSIRQLKDGDTLFSHKFEFVEQLRNEFYTEEDEEPGDALPPQGFTPAGNITIEQPTVVQSRDNTVPDILRSVTTAEFNNIRAKAAIPDHRNEGYLKQGTADQLYGKIYTPDSAVTTEEIGLQNLKTYNSATKKDELATAEQVKDFLKYGFDETLLNNPVAQRDAVFLKANVVFQADELQRGIFFANEDGSQIVGYMMMRDDGSIAIGSNPKGLAIALEDDGFKINGEKPYTRVFPPPPDTYDAVVKAGRETGEEVISGLYSHRSLRILNGKAQLIAITYYDSISKTWPIVFKTPRTFVREDIQPELDIVDLKKKLDALDKPDEPEEDEWEWEELRCWDAPDVITNTWKLQPPGGIVHDQLYDIPFGDYTKLYITAYNQDGTRNDAIGWKINEQPFKLRAIVPPNLNPFPGKLFFQIHES</sequence>
<reference evidence="1 2" key="1">
    <citation type="submission" date="2018-08" db="EMBL/GenBank/DDBJ databases">
        <title>Fibrisoma montanum sp. nov., isolated from Danxia mountain soil.</title>
        <authorList>
            <person name="Huang Y."/>
        </authorList>
    </citation>
    <scope>NUCLEOTIDE SEQUENCE [LARGE SCALE GENOMIC DNA]</scope>
    <source>
        <strain evidence="1 2">HYT19</strain>
    </source>
</reference>
<dbReference type="RefSeq" id="WP_119669689.1">
    <property type="nucleotide sequence ID" value="NZ_QXED01000006.1"/>
</dbReference>
<protein>
    <submittedName>
        <fullName evidence="1">Uncharacterized protein</fullName>
    </submittedName>
</protein>
<dbReference type="Proteomes" id="UP000283523">
    <property type="component" value="Unassembled WGS sequence"/>
</dbReference>
<keyword evidence="2" id="KW-1185">Reference proteome</keyword>
<gene>
    <name evidence="1" type="ORF">DYU11_20975</name>
</gene>
<comment type="caution">
    <text evidence="1">The sequence shown here is derived from an EMBL/GenBank/DDBJ whole genome shotgun (WGS) entry which is preliminary data.</text>
</comment>
<name>A0A418M451_9BACT</name>